<dbReference type="Proteomes" id="UP000617628">
    <property type="component" value="Unassembled WGS sequence"/>
</dbReference>
<sequence length="439" mass="48464">MSKKSKNSFSRRSFLRSTSSLIALPFLESLAFRPFASAASSLSAAAAAPKRMVFLGMGFGVTAESWYPDIKTPGRDYVMPKVLKSLTKFKDEITLIQNLEHANSKDGHSGSTFWLTGANRYAVPGKSFHNTISVDQVAANEWGKHTRFTSIQLDTKSAKSGGHGPGLSLAWNKQGKPIPGYNTPVAVYHRLFSNDTTSLAERQHQLSEQRSVLDTVLSDAKSINRKLSREDADKLDDYFQSVREIEIRLSKEEDWLGIEKKKPSQPLKEPKESLQGVHEVRMMYDLMIAAMQVDATRVFTYRMPGDSMLSSLGIAMSAHNMSHYGPGDRYDASEARDRAHAKLLAEFITKLKATKEEDGSSLYDNVSIAFGSNLSKQHNLKNCPTLLTGGGAGISHGRHIVANHETPLCNVWLSLLNGSGIKADSFGDSTEPMQELFRS</sequence>
<evidence type="ECO:0000256" key="1">
    <source>
        <dbReference type="SAM" id="SignalP"/>
    </source>
</evidence>
<accession>A0A934VTZ6</accession>
<dbReference type="AlphaFoldDB" id="A0A934VTZ6"/>
<reference evidence="2" key="1">
    <citation type="submission" date="2021-01" db="EMBL/GenBank/DDBJ databases">
        <title>Modified the classification status of verrucomicrobia.</title>
        <authorList>
            <person name="Feng X."/>
        </authorList>
    </citation>
    <scope>NUCLEOTIDE SEQUENCE</scope>
    <source>
        <strain evidence="2">KCTC 13126</strain>
    </source>
</reference>
<feature type="chain" id="PRO_5036997717" evidence="1">
    <location>
        <begin position="39"/>
        <end position="439"/>
    </location>
</feature>
<gene>
    <name evidence="2" type="ORF">JIN87_24280</name>
</gene>
<dbReference type="PROSITE" id="PS51318">
    <property type="entry name" value="TAT"/>
    <property type="match status" value="1"/>
</dbReference>
<comment type="caution">
    <text evidence="2">The sequence shown here is derived from an EMBL/GenBank/DDBJ whole genome shotgun (WGS) entry which is preliminary data.</text>
</comment>
<feature type="signal peptide" evidence="1">
    <location>
        <begin position="1"/>
        <end position="38"/>
    </location>
</feature>
<dbReference type="Pfam" id="PF07586">
    <property type="entry name" value="HXXSHH"/>
    <property type="match status" value="1"/>
</dbReference>
<name>A0A934VTZ6_9BACT</name>
<proteinExistence type="predicted"/>
<protein>
    <submittedName>
        <fullName evidence="2">DUF1552 domain-containing protein</fullName>
    </submittedName>
</protein>
<dbReference type="InterPro" id="IPR011447">
    <property type="entry name" value="DUF1552"/>
</dbReference>
<dbReference type="EMBL" id="JAENIL010000067">
    <property type="protein sequence ID" value="MBK1880024.1"/>
    <property type="molecule type" value="Genomic_DNA"/>
</dbReference>
<evidence type="ECO:0000313" key="3">
    <source>
        <dbReference type="Proteomes" id="UP000617628"/>
    </source>
</evidence>
<evidence type="ECO:0000313" key="2">
    <source>
        <dbReference type="EMBL" id="MBK1880024.1"/>
    </source>
</evidence>
<dbReference type="RefSeq" id="WP_200358519.1">
    <property type="nucleotide sequence ID" value="NZ_JAENIL010000067.1"/>
</dbReference>
<dbReference type="InterPro" id="IPR006311">
    <property type="entry name" value="TAT_signal"/>
</dbReference>
<keyword evidence="3" id="KW-1185">Reference proteome</keyword>
<organism evidence="2 3">
    <name type="scientific">Pelagicoccus mobilis</name>
    <dbReference type="NCBI Taxonomy" id="415221"/>
    <lineage>
        <taxon>Bacteria</taxon>
        <taxon>Pseudomonadati</taxon>
        <taxon>Verrucomicrobiota</taxon>
        <taxon>Opitutia</taxon>
        <taxon>Puniceicoccales</taxon>
        <taxon>Pelagicoccaceae</taxon>
        <taxon>Pelagicoccus</taxon>
    </lineage>
</organism>
<keyword evidence="1" id="KW-0732">Signal</keyword>